<accession>A0ABP9YWK9</accession>
<reference evidence="1 2" key="1">
    <citation type="submission" date="2024-04" db="EMBL/GenBank/DDBJ databases">
        <title>genome sequences of Mucor flavus KT1a and Helicostylum pulchrum KT1b strains isolated from the surface of a dry-aged beef.</title>
        <authorList>
            <person name="Toyotome T."/>
            <person name="Hosono M."/>
            <person name="Torimaru M."/>
            <person name="Fukuda K."/>
            <person name="Mikami N."/>
        </authorList>
    </citation>
    <scope>NUCLEOTIDE SEQUENCE [LARGE SCALE GENOMIC DNA]</scope>
    <source>
        <strain evidence="1 2">KT1a</strain>
    </source>
</reference>
<proteinExistence type="predicted"/>
<gene>
    <name evidence="1" type="ORF">MFLAVUS_004677</name>
</gene>
<comment type="caution">
    <text evidence="1">The sequence shown here is derived from an EMBL/GenBank/DDBJ whole genome shotgun (WGS) entry which is preliminary data.</text>
</comment>
<protein>
    <submittedName>
        <fullName evidence="1">Uncharacterized protein</fullName>
    </submittedName>
</protein>
<organism evidence="1 2">
    <name type="scientific">Mucor flavus</name>
    <dbReference type="NCBI Taxonomy" id="439312"/>
    <lineage>
        <taxon>Eukaryota</taxon>
        <taxon>Fungi</taxon>
        <taxon>Fungi incertae sedis</taxon>
        <taxon>Mucoromycota</taxon>
        <taxon>Mucoromycotina</taxon>
        <taxon>Mucoromycetes</taxon>
        <taxon>Mucorales</taxon>
        <taxon>Mucorineae</taxon>
        <taxon>Mucoraceae</taxon>
        <taxon>Mucor</taxon>
    </lineage>
</organism>
<sequence>MAYSSPLIDSSLPAYRHIFPVKRIQVSVEEFIPCSNTNKDANMDTKEEMKKEIEKHADLITFTPPPPPFPFPSQQLTFKGHFLKHSTAQKEKSRGKGAS</sequence>
<dbReference type="EMBL" id="BAABUK010000009">
    <property type="protein sequence ID" value="GAA5811245.1"/>
    <property type="molecule type" value="Genomic_DNA"/>
</dbReference>
<name>A0ABP9YWK9_9FUNG</name>
<keyword evidence="2" id="KW-1185">Reference proteome</keyword>
<dbReference type="Proteomes" id="UP001473302">
    <property type="component" value="Unassembled WGS sequence"/>
</dbReference>
<evidence type="ECO:0000313" key="2">
    <source>
        <dbReference type="Proteomes" id="UP001473302"/>
    </source>
</evidence>
<evidence type="ECO:0000313" key="1">
    <source>
        <dbReference type="EMBL" id="GAA5811245.1"/>
    </source>
</evidence>